<keyword evidence="3" id="KW-0238">DNA-binding</keyword>
<comment type="similarity">
    <text evidence="1">Belongs to the LysR transcriptional regulatory family.</text>
</comment>
<dbReference type="FunFam" id="1.10.10.10:FF:000001">
    <property type="entry name" value="LysR family transcriptional regulator"/>
    <property type="match status" value="1"/>
</dbReference>
<keyword evidence="4" id="KW-0804">Transcription</keyword>
<proteinExistence type="inferred from homology"/>
<evidence type="ECO:0000256" key="5">
    <source>
        <dbReference type="SAM" id="Coils"/>
    </source>
</evidence>
<evidence type="ECO:0000259" key="6">
    <source>
        <dbReference type="PROSITE" id="PS50931"/>
    </source>
</evidence>
<evidence type="ECO:0000256" key="1">
    <source>
        <dbReference type="ARBA" id="ARBA00009437"/>
    </source>
</evidence>
<name>A0A2U2X1A8_9FLAO</name>
<dbReference type="InterPro" id="IPR000847">
    <property type="entry name" value="LysR_HTH_N"/>
</dbReference>
<accession>A0A2U2X1A8</accession>
<dbReference type="CDD" id="cd05466">
    <property type="entry name" value="PBP2_LTTR_substrate"/>
    <property type="match status" value="1"/>
</dbReference>
<dbReference type="Gene3D" id="3.40.190.10">
    <property type="entry name" value="Periplasmic binding protein-like II"/>
    <property type="match status" value="2"/>
</dbReference>
<dbReference type="EMBL" id="QFRJ01000016">
    <property type="protein sequence ID" value="PWH81549.1"/>
    <property type="molecule type" value="Genomic_DNA"/>
</dbReference>
<dbReference type="OrthoDB" id="9803735at2"/>
<keyword evidence="5" id="KW-0175">Coiled coil</keyword>
<keyword evidence="2" id="KW-0805">Transcription regulation</keyword>
<feature type="coiled-coil region" evidence="5">
    <location>
        <begin position="110"/>
        <end position="142"/>
    </location>
</feature>
<dbReference type="Gene3D" id="1.10.10.10">
    <property type="entry name" value="Winged helix-like DNA-binding domain superfamily/Winged helix DNA-binding domain"/>
    <property type="match status" value="1"/>
</dbReference>
<dbReference type="InterPro" id="IPR036390">
    <property type="entry name" value="WH_DNA-bd_sf"/>
</dbReference>
<dbReference type="Pfam" id="PF03466">
    <property type="entry name" value="LysR_substrate"/>
    <property type="match status" value="1"/>
</dbReference>
<evidence type="ECO:0000256" key="4">
    <source>
        <dbReference type="ARBA" id="ARBA00023163"/>
    </source>
</evidence>
<protein>
    <recommendedName>
        <fullName evidence="6">HTH lysR-type domain-containing protein</fullName>
    </recommendedName>
</protein>
<dbReference type="RefSeq" id="WP_109360557.1">
    <property type="nucleotide sequence ID" value="NZ_QFRJ01000016.1"/>
</dbReference>
<gene>
    <name evidence="7" type="ORF">DIT68_14565</name>
</gene>
<dbReference type="AlphaFoldDB" id="A0A2U2X1A8"/>
<evidence type="ECO:0000313" key="7">
    <source>
        <dbReference type="EMBL" id="PWH81549.1"/>
    </source>
</evidence>
<dbReference type="PANTHER" id="PTHR30419">
    <property type="entry name" value="HTH-TYPE TRANSCRIPTIONAL REGULATOR YBHD"/>
    <property type="match status" value="1"/>
</dbReference>
<dbReference type="PANTHER" id="PTHR30419:SF29">
    <property type="entry name" value="LYSR-FAMILY TRANSCRIPTIONAL REGULATOR"/>
    <property type="match status" value="1"/>
</dbReference>
<dbReference type="Proteomes" id="UP000245370">
    <property type="component" value="Unassembled WGS sequence"/>
</dbReference>
<dbReference type="GO" id="GO:0003677">
    <property type="term" value="F:DNA binding"/>
    <property type="evidence" value="ECO:0007669"/>
    <property type="project" value="UniProtKB-KW"/>
</dbReference>
<dbReference type="GO" id="GO:0003700">
    <property type="term" value="F:DNA-binding transcription factor activity"/>
    <property type="evidence" value="ECO:0007669"/>
    <property type="project" value="InterPro"/>
</dbReference>
<evidence type="ECO:0000256" key="2">
    <source>
        <dbReference type="ARBA" id="ARBA00023015"/>
    </source>
</evidence>
<dbReference type="PROSITE" id="PS50931">
    <property type="entry name" value="HTH_LYSR"/>
    <property type="match status" value="1"/>
</dbReference>
<dbReference type="PRINTS" id="PR00039">
    <property type="entry name" value="HTHLYSR"/>
</dbReference>
<dbReference type="InterPro" id="IPR036388">
    <property type="entry name" value="WH-like_DNA-bd_sf"/>
</dbReference>
<evidence type="ECO:0000313" key="8">
    <source>
        <dbReference type="Proteomes" id="UP000245370"/>
    </source>
</evidence>
<dbReference type="GO" id="GO:0005829">
    <property type="term" value="C:cytosol"/>
    <property type="evidence" value="ECO:0007669"/>
    <property type="project" value="TreeGrafter"/>
</dbReference>
<keyword evidence="8" id="KW-1185">Reference proteome</keyword>
<reference evidence="7 8" key="2">
    <citation type="submission" date="2018-05" db="EMBL/GenBank/DDBJ databases">
        <authorList>
            <person name="Lanie J.A."/>
            <person name="Ng W.-L."/>
            <person name="Kazmierczak K.M."/>
            <person name="Andrzejewski T.M."/>
            <person name="Davidsen T.M."/>
            <person name="Wayne K.J."/>
            <person name="Tettelin H."/>
            <person name="Glass J.I."/>
            <person name="Rusch D."/>
            <person name="Podicherti R."/>
            <person name="Tsui H.-C.T."/>
            <person name="Winkler M.E."/>
        </authorList>
    </citation>
    <scope>NUCLEOTIDE SEQUENCE [LARGE SCALE GENOMIC DNA]</scope>
    <source>
        <strain evidence="7 8">C305</strain>
    </source>
</reference>
<sequence>MNINQLKYITAIDQHRHFTRAAESCDIAQSTLSREVQKLEQELDVIIFDRSRSPVVPTQKGKSLILIANKILTKIETFELTAKQLDNSKAQSFNLGIWSCIAPYILPTFLESFTQKYQNINLNITELNLQDIQEKFNELRLDGCILPDSVQKPGFYQSLLYEETFKIYNHSQPKNGLENNRGLIHIDLKGASESLLVNEKASNLKPKSYPSLTYQKCSIETIRKIIEYNGGISVLPVSFLRDKDKREKRKAFFEKPSHKIKINFVTPRFYEKEEIIQSIKKEFKTLFLSEKKEI</sequence>
<dbReference type="SUPFAM" id="SSF46785">
    <property type="entry name" value="Winged helix' DNA-binding domain"/>
    <property type="match status" value="1"/>
</dbReference>
<evidence type="ECO:0000256" key="3">
    <source>
        <dbReference type="ARBA" id="ARBA00023125"/>
    </source>
</evidence>
<dbReference type="InterPro" id="IPR005119">
    <property type="entry name" value="LysR_subst-bd"/>
</dbReference>
<organism evidence="7 8">
    <name type="scientific">Brumimicrobium oceani</name>
    <dbReference type="NCBI Taxonomy" id="2100725"/>
    <lineage>
        <taxon>Bacteria</taxon>
        <taxon>Pseudomonadati</taxon>
        <taxon>Bacteroidota</taxon>
        <taxon>Flavobacteriia</taxon>
        <taxon>Flavobacteriales</taxon>
        <taxon>Crocinitomicaceae</taxon>
        <taxon>Brumimicrobium</taxon>
    </lineage>
</organism>
<dbReference type="SUPFAM" id="SSF53850">
    <property type="entry name" value="Periplasmic binding protein-like II"/>
    <property type="match status" value="1"/>
</dbReference>
<feature type="domain" description="HTH lysR-type" evidence="6">
    <location>
        <begin position="1"/>
        <end position="58"/>
    </location>
</feature>
<reference evidence="7 8" key="1">
    <citation type="submission" date="2018-05" db="EMBL/GenBank/DDBJ databases">
        <title>Brumimicrobium oceani sp. nov., isolated from coastal sediment.</title>
        <authorList>
            <person name="Kou Y."/>
        </authorList>
    </citation>
    <scope>NUCLEOTIDE SEQUENCE [LARGE SCALE GENOMIC DNA]</scope>
    <source>
        <strain evidence="7 8">C305</strain>
    </source>
</reference>
<dbReference type="Pfam" id="PF00126">
    <property type="entry name" value="HTH_1"/>
    <property type="match status" value="1"/>
</dbReference>
<comment type="caution">
    <text evidence="7">The sequence shown here is derived from an EMBL/GenBank/DDBJ whole genome shotgun (WGS) entry which is preliminary data.</text>
</comment>
<dbReference type="InterPro" id="IPR050950">
    <property type="entry name" value="HTH-type_LysR_regulators"/>
</dbReference>